<dbReference type="PANTHER" id="PTHR43280:SF2">
    <property type="entry name" value="HTH-TYPE TRANSCRIPTIONAL REGULATOR EXSA"/>
    <property type="match status" value="1"/>
</dbReference>
<reference evidence="5 6" key="1">
    <citation type="submission" date="2017-06" db="EMBL/GenBank/DDBJ databases">
        <title>Description of Avrilella dinanensis gen. nov. sp. nov.</title>
        <authorList>
            <person name="Leyer C."/>
            <person name="Sassi M."/>
            <person name="Minet J."/>
            <person name="Kayal S."/>
            <person name="Cattoir V."/>
        </authorList>
    </citation>
    <scope>NUCLEOTIDE SEQUENCE [LARGE SCALE GENOMIC DNA]</scope>
    <source>
        <strain evidence="5 6">UR159</strain>
    </source>
</reference>
<organism evidence="5 6">
    <name type="scientific">Avrilella dinanensis</name>
    <dbReference type="NCBI Taxonomy" id="2008672"/>
    <lineage>
        <taxon>Bacteria</taxon>
        <taxon>Pseudomonadati</taxon>
        <taxon>Bacteroidota</taxon>
        <taxon>Flavobacteriia</taxon>
        <taxon>Flavobacteriales</taxon>
        <taxon>Flavobacteriaceae</taxon>
        <taxon>Avrilella</taxon>
    </lineage>
</organism>
<evidence type="ECO:0000259" key="4">
    <source>
        <dbReference type="PROSITE" id="PS01124"/>
    </source>
</evidence>
<evidence type="ECO:0000256" key="2">
    <source>
        <dbReference type="ARBA" id="ARBA00023125"/>
    </source>
</evidence>
<dbReference type="PROSITE" id="PS01124">
    <property type="entry name" value="HTH_ARAC_FAMILY_2"/>
    <property type="match status" value="1"/>
</dbReference>
<dbReference type="AlphaFoldDB" id="A0A2M9R5B0"/>
<keyword evidence="1" id="KW-0805">Transcription regulation</keyword>
<dbReference type="PROSITE" id="PS00041">
    <property type="entry name" value="HTH_ARAC_FAMILY_1"/>
    <property type="match status" value="1"/>
</dbReference>
<evidence type="ECO:0000256" key="3">
    <source>
        <dbReference type="ARBA" id="ARBA00023163"/>
    </source>
</evidence>
<proteinExistence type="predicted"/>
<comment type="caution">
    <text evidence="5">The sequence shown here is derived from an EMBL/GenBank/DDBJ whole genome shotgun (WGS) entry which is preliminary data.</text>
</comment>
<dbReference type="InterPro" id="IPR018062">
    <property type="entry name" value="HTH_AraC-typ_CS"/>
</dbReference>
<gene>
    <name evidence="5" type="ORF">CDL10_05500</name>
</gene>
<dbReference type="InterPro" id="IPR009057">
    <property type="entry name" value="Homeodomain-like_sf"/>
</dbReference>
<dbReference type="RefSeq" id="WP_100677605.1">
    <property type="nucleotide sequence ID" value="NZ_NIPO01000001.1"/>
</dbReference>
<accession>A0A2M9R5B0</accession>
<dbReference type="SMART" id="SM00342">
    <property type="entry name" value="HTH_ARAC"/>
    <property type="match status" value="1"/>
</dbReference>
<feature type="domain" description="HTH araC/xylS-type" evidence="4">
    <location>
        <begin position="138"/>
        <end position="244"/>
    </location>
</feature>
<dbReference type="OrthoDB" id="323290at2"/>
<evidence type="ECO:0000313" key="6">
    <source>
        <dbReference type="Proteomes" id="UP000231960"/>
    </source>
</evidence>
<dbReference type="Pfam" id="PF12833">
    <property type="entry name" value="HTH_18"/>
    <property type="match status" value="1"/>
</dbReference>
<protein>
    <recommendedName>
        <fullName evidence="4">HTH araC/xylS-type domain-containing protein</fullName>
    </recommendedName>
</protein>
<dbReference type="EMBL" id="NIPO01000001">
    <property type="protein sequence ID" value="PJR04040.1"/>
    <property type="molecule type" value="Genomic_DNA"/>
</dbReference>
<dbReference type="GO" id="GO:0003700">
    <property type="term" value="F:DNA-binding transcription factor activity"/>
    <property type="evidence" value="ECO:0007669"/>
    <property type="project" value="InterPro"/>
</dbReference>
<name>A0A2M9R5B0_9FLAO</name>
<dbReference type="SUPFAM" id="SSF46689">
    <property type="entry name" value="Homeodomain-like"/>
    <property type="match status" value="1"/>
</dbReference>
<dbReference type="Gene3D" id="1.10.10.60">
    <property type="entry name" value="Homeodomain-like"/>
    <property type="match status" value="2"/>
</dbReference>
<keyword evidence="6" id="KW-1185">Reference proteome</keyword>
<evidence type="ECO:0000313" key="5">
    <source>
        <dbReference type="EMBL" id="PJR04040.1"/>
    </source>
</evidence>
<dbReference type="InterPro" id="IPR018060">
    <property type="entry name" value="HTH_AraC"/>
</dbReference>
<keyword evidence="2" id="KW-0238">DNA-binding</keyword>
<dbReference type="GO" id="GO:0043565">
    <property type="term" value="F:sequence-specific DNA binding"/>
    <property type="evidence" value="ECO:0007669"/>
    <property type="project" value="InterPro"/>
</dbReference>
<dbReference type="Proteomes" id="UP000231960">
    <property type="component" value="Unassembled WGS sequence"/>
</dbReference>
<evidence type="ECO:0000256" key="1">
    <source>
        <dbReference type="ARBA" id="ARBA00023015"/>
    </source>
</evidence>
<dbReference type="PANTHER" id="PTHR43280">
    <property type="entry name" value="ARAC-FAMILY TRANSCRIPTIONAL REGULATOR"/>
    <property type="match status" value="1"/>
</dbReference>
<sequence>MNKQIKIGFSKIGGIYVGELENSKLHKHRAITIALSFNDKFEFEGENQKITTSGLISQPNTNRKYNYNPNTLIAFVHIEPFFSLGSTLLNKDKEFEELVTEQTKEIAEILMQWCNTNDNSEKLTETVIENIIKQIATETPQRFIDERIKKSIDLIWNSEQIDLSELASINNISIYRFSHLFKQETGISFKEYVLHKKLIKSLQAIVTDKETLTTSAYMGGFSDQPHFNRTYLNAFGVPPGKSIK</sequence>
<keyword evidence="3" id="KW-0804">Transcription</keyword>